<feature type="non-terminal residue" evidence="1">
    <location>
        <position position="1"/>
    </location>
</feature>
<dbReference type="InterPro" id="IPR029052">
    <property type="entry name" value="Metallo-depent_PP-like"/>
</dbReference>
<dbReference type="AlphaFoldDB" id="A0A382WWP9"/>
<organism evidence="1">
    <name type="scientific">marine metagenome</name>
    <dbReference type="NCBI Taxonomy" id="408172"/>
    <lineage>
        <taxon>unclassified sequences</taxon>
        <taxon>metagenomes</taxon>
        <taxon>ecological metagenomes</taxon>
    </lineage>
</organism>
<dbReference type="InterPro" id="IPR038607">
    <property type="entry name" value="PhoD-like_sf"/>
</dbReference>
<name>A0A382WWP9_9ZZZZ</name>
<feature type="non-terminal residue" evidence="1">
    <location>
        <position position="274"/>
    </location>
</feature>
<protein>
    <recommendedName>
        <fullName evidence="2">PhoD-like phosphatase metallophosphatase domain-containing protein</fullName>
    </recommendedName>
</protein>
<evidence type="ECO:0000313" key="1">
    <source>
        <dbReference type="EMBL" id="SVD63059.1"/>
    </source>
</evidence>
<dbReference type="EMBL" id="UINC01163002">
    <property type="protein sequence ID" value="SVD63059.1"/>
    <property type="molecule type" value="Genomic_DNA"/>
</dbReference>
<gene>
    <name evidence="1" type="ORF">METZ01_LOCUS415913</name>
</gene>
<dbReference type="SUPFAM" id="SSF56300">
    <property type="entry name" value="Metallo-dependent phosphatases"/>
    <property type="match status" value="1"/>
</dbReference>
<dbReference type="Gene3D" id="3.60.21.70">
    <property type="entry name" value="PhoD-like phosphatase"/>
    <property type="match status" value="1"/>
</dbReference>
<proteinExistence type="predicted"/>
<evidence type="ECO:0008006" key="2">
    <source>
        <dbReference type="Google" id="ProtNLM"/>
    </source>
</evidence>
<sequence length="274" mass="30143">EVARLIHNELKSEELVGNLALLSHVEEETPIQAAAFSDWRISGSGIFADPSASFGPIMFAQYTLHQNTLKLTAQLAPIEYVPELDAVLEMRSQGGGWAQAARASIDTLARTARFRVESWVSQRDVEYRIRVTIPLTTGPAVYEYLGTVAAEPSSMDSLKAAVFSCNADHGFPDSEVVENVSVHKPDLSLFLGDQFYEGSGGFGIQTDSVEEAALDMLHKWYMFGWSYRDLFRHIPAAFIPDDHDVYHGNVWGEGGKLAPTDQGWGAIAQDQGGY</sequence>
<reference evidence="1" key="1">
    <citation type="submission" date="2018-05" db="EMBL/GenBank/DDBJ databases">
        <authorList>
            <person name="Lanie J.A."/>
            <person name="Ng W.-L."/>
            <person name="Kazmierczak K.M."/>
            <person name="Andrzejewski T.M."/>
            <person name="Davidsen T.M."/>
            <person name="Wayne K.J."/>
            <person name="Tettelin H."/>
            <person name="Glass J.I."/>
            <person name="Rusch D."/>
            <person name="Podicherti R."/>
            <person name="Tsui H.-C.T."/>
            <person name="Winkler M.E."/>
        </authorList>
    </citation>
    <scope>NUCLEOTIDE SEQUENCE</scope>
</reference>
<accession>A0A382WWP9</accession>